<evidence type="ECO:0000256" key="1">
    <source>
        <dbReference type="SAM" id="MobiDB-lite"/>
    </source>
</evidence>
<dbReference type="RefSeq" id="WP_073312976.1">
    <property type="nucleotide sequence ID" value="NZ_FQYP01000001.1"/>
</dbReference>
<dbReference type="STRING" id="570521.SAMN04488508_101337"/>
<dbReference type="EMBL" id="FQYP01000001">
    <property type="protein sequence ID" value="SHI36887.1"/>
    <property type="molecule type" value="Genomic_DNA"/>
</dbReference>
<protein>
    <submittedName>
        <fullName evidence="2">Uncharacterized protein</fullName>
    </submittedName>
</protein>
<reference evidence="3" key="1">
    <citation type="submission" date="2016-11" db="EMBL/GenBank/DDBJ databases">
        <authorList>
            <person name="Varghese N."/>
            <person name="Submissions S."/>
        </authorList>
    </citation>
    <scope>NUCLEOTIDE SEQUENCE [LARGE SCALE GENOMIC DNA]</scope>
    <source>
        <strain evidence="3">DSM 22623</strain>
    </source>
</reference>
<evidence type="ECO:0000313" key="2">
    <source>
        <dbReference type="EMBL" id="SHI36887.1"/>
    </source>
</evidence>
<gene>
    <name evidence="2" type="ORF">SAMN04488508_101337</name>
</gene>
<feature type="compositionally biased region" description="Low complexity" evidence="1">
    <location>
        <begin position="81"/>
        <end position="93"/>
    </location>
</feature>
<dbReference type="OrthoDB" id="1144137at2"/>
<accession>A0A1M6AKE8</accession>
<keyword evidence="3" id="KW-1185">Reference proteome</keyword>
<organism evidence="2 3">
    <name type="scientific">Aquimarina spongiae</name>
    <dbReference type="NCBI Taxonomy" id="570521"/>
    <lineage>
        <taxon>Bacteria</taxon>
        <taxon>Pseudomonadati</taxon>
        <taxon>Bacteroidota</taxon>
        <taxon>Flavobacteriia</taxon>
        <taxon>Flavobacteriales</taxon>
        <taxon>Flavobacteriaceae</taxon>
        <taxon>Aquimarina</taxon>
    </lineage>
</organism>
<name>A0A1M6AKE8_9FLAO</name>
<feature type="region of interest" description="Disordered" evidence="1">
    <location>
        <begin position="63"/>
        <end position="93"/>
    </location>
</feature>
<evidence type="ECO:0000313" key="3">
    <source>
        <dbReference type="Proteomes" id="UP000184432"/>
    </source>
</evidence>
<feature type="compositionally biased region" description="Basic and acidic residues" evidence="1">
    <location>
        <begin position="63"/>
        <end position="74"/>
    </location>
</feature>
<proteinExistence type="predicted"/>
<dbReference type="Proteomes" id="UP000184432">
    <property type="component" value="Unassembled WGS sequence"/>
</dbReference>
<dbReference type="AlphaFoldDB" id="A0A1M6AKE8"/>
<sequence length="171" mass="18912">MNTFKILTSVILLGFTSVGFSQTTEKPKENSSEETVTKIIRIKGANGEEKVITKQEVITKKSKIELNPGDEDKTNQSAIYSDQEVQVQKSESSSDMDAYTKVTDGKGFVITLLNKTGNQVCKARPLSNGYYIINAGGKDNTVGHFDNDKNLILESYDSNTDEVITTIYKLK</sequence>